<dbReference type="KEGG" id="phu:Phum_PHUM347950"/>
<dbReference type="eggNOG" id="KOG0504">
    <property type="taxonomic scope" value="Eukaryota"/>
</dbReference>
<accession>E0VNY8</accession>
<reference evidence="4" key="1">
    <citation type="submission" date="2007-04" db="EMBL/GenBank/DDBJ databases">
        <title>Annotation of Pediculus humanus corporis strain USDA.</title>
        <authorList>
            <person name="Kirkness E."/>
            <person name="Hannick L."/>
            <person name="Hass B."/>
            <person name="Bruggner R."/>
            <person name="Lawson D."/>
            <person name="Bidwell S."/>
            <person name="Joardar V."/>
            <person name="Caler E."/>
            <person name="Walenz B."/>
            <person name="Inman J."/>
            <person name="Schobel S."/>
            <person name="Galinsky K."/>
            <person name="Amedeo P."/>
            <person name="Strausberg R."/>
        </authorList>
    </citation>
    <scope>NUCLEOTIDE SEQUENCE</scope>
    <source>
        <strain evidence="4">USDA</strain>
    </source>
</reference>
<reference evidence="4" key="2">
    <citation type="submission" date="2007-04" db="EMBL/GenBank/DDBJ databases">
        <title>The genome of the human body louse.</title>
        <authorList>
            <consortium name="The Human Body Louse Genome Consortium"/>
            <person name="Kirkness E."/>
            <person name="Walenz B."/>
            <person name="Hass B."/>
            <person name="Bruggner R."/>
            <person name="Strausberg R."/>
        </authorList>
    </citation>
    <scope>NUCLEOTIDE SEQUENCE</scope>
    <source>
        <strain evidence="4">USDA</strain>
    </source>
</reference>
<dbReference type="SUPFAM" id="SSF48403">
    <property type="entry name" value="Ankyrin repeat"/>
    <property type="match status" value="1"/>
</dbReference>
<keyword evidence="1" id="KW-0677">Repeat</keyword>
<dbReference type="EMBL" id="AAZO01004048">
    <property type="status" value="NOT_ANNOTATED_CDS"/>
    <property type="molecule type" value="Genomic_DNA"/>
</dbReference>
<dbReference type="PROSITE" id="PS50297">
    <property type="entry name" value="ANK_REP_REGION"/>
    <property type="match status" value="1"/>
</dbReference>
<keyword evidence="6" id="KW-1185">Reference proteome</keyword>
<dbReference type="GeneID" id="8231919"/>
<feature type="repeat" description="ANK" evidence="3">
    <location>
        <begin position="182"/>
        <end position="214"/>
    </location>
</feature>
<sequence>MNECIFDLNYVDTVSPLSKAAVNGDVDSIKALLKSGKLPQTVDNRGWSAIHYCAAANQVDALKCLLKLNAKKKEYLVNLTTWENVTSLMLTLKTKSPSLEIIRTLLKAGADPNIYIKKFTPLHFAVTVSQDLETISYLVNICDLFLKNTFNRTAFSEACFSNFSQAVKIFLSTNKNIMKVNDEVPPLVYAAYNGNLEMVKLFLELGANVNTVCKAILPNVDDANEGIYLDLENYLPIHSALSNIDVFKVLLSLTDSTAIQNLNNNYCEFPLFILLFAQNVIFYEELLQSQFPTELKVISCRSLIQFILNCSWELPILLDKFKICFKYNFHLEPEDVFQSFFYLLSEEELKKNYLFVYQLATMGISSGDQFSNKLSVLSVLKNIKSNESTRTNDLADKTLALLEQNNNFTPLYKIFCKK</sequence>
<dbReference type="InterPro" id="IPR036770">
    <property type="entry name" value="Ankyrin_rpt-contain_sf"/>
</dbReference>
<evidence type="ECO:0000313" key="5">
    <source>
        <dbReference type="EnsemblMetazoa" id="PHUM347950-PA"/>
    </source>
</evidence>
<gene>
    <name evidence="5" type="primary">8231919</name>
    <name evidence="4" type="ORF">Phum_PHUM347950</name>
</gene>
<dbReference type="EnsemblMetazoa" id="PHUM347950-RA">
    <property type="protein sequence ID" value="PHUM347950-PA"/>
    <property type="gene ID" value="PHUM347950"/>
</dbReference>
<dbReference type="HOGENOM" id="CLU_657743_0_0_1"/>
<evidence type="ECO:0000256" key="3">
    <source>
        <dbReference type="PROSITE-ProRule" id="PRU00023"/>
    </source>
</evidence>
<evidence type="ECO:0000256" key="2">
    <source>
        <dbReference type="ARBA" id="ARBA00023043"/>
    </source>
</evidence>
<evidence type="ECO:0000256" key="1">
    <source>
        <dbReference type="ARBA" id="ARBA00022737"/>
    </source>
</evidence>
<protein>
    <submittedName>
        <fullName evidence="4 5">Ankyrin repeat and socs box protein, putative</fullName>
    </submittedName>
</protein>
<dbReference type="OrthoDB" id="6074395at2759"/>
<dbReference type="VEuPathDB" id="VectorBase:PHUM347950"/>
<dbReference type="AlphaFoldDB" id="E0VNY8"/>
<proteinExistence type="predicted"/>
<dbReference type="InterPro" id="IPR002110">
    <property type="entry name" value="Ankyrin_rpt"/>
</dbReference>
<dbReference type="PROSITE" id="PS50088">
    <property type="entry name" value="ANK_REPEAT"/>
    <property type="match status" value="1"/>
</dbReference>
<organism>
    <name type="scientific">Pediculus humanus subsp. corporis</name>
    <name type="common">Body louse</name>
    <dbReference type="NCBI Taxonomy" id="121224"/>
    <lineage>
        <taxon>Eukaryota</taxon>
        <taxon>Metazoa</taxon>
        <taxon>Ecdysozoa</taxon>
        <taxon>Arthropoda</taxon>
        <taxon>Hexapoda</taxon>
        <taxon>Insecta</taxon>
        <taxon>Pterygota</taxon>
        <taxon>Neoptera</taxon>
        <taxon>Paraneoptera</taxon>
        <taxon>Psocodea</taxon>
        <taxon>Troctomorpha</taxon>
        <taxon>Phthiraptera</taxon>
        <taxon>Anoplura</taxon>
        <taxon>Pediculidae</taxon>
        <taxon>Pediculus</taxon>
    </lineage>
</organism>
<dbReference type="Proteomes" id="UP000009046">
    <property type="component" value="Unassembled WGS sequence"/>
</dbReference>
<dbReference type="Pfam" id="PF12796">
    <property type="entry name" value="Ank_2"/>
    <property type="match status" value="2"/>
</dbReference>
<dbReference type="STRING" id="121224.E0VNY8"/>
<dbReference type="RefSeq" id="XP_002427832.1">
    <property type="nucleotide sequence ID" value="XM_002427787.1"/>
</dbReference>
<keyword evidence="2 3" id="KW-0040">ANK repeat</keyword>
<dbReference type="PANTHER" id="PTHR24126">
    <property type="entry name" value="ANKYRIN REPEAT, PH AND SEC7 DOMAIN CONTAINING PROTEIN SECG-RELATED"/>
    <property type="match status" value="1"/>
</dbReference>
<dbReference type="EMBL" id="DS235354">
    <property type="protein sequence ID" value="EEB15094.1"/>
    <property type="molecule type" value="Genomic_DNA"/>
</dbReference>
<evidence type="ECO:0000313" key="6">
    <source>
        <dbReference type="Proteomes" id="UP000009046"/>
    </source>
</evidence>
<evidence type="ECO:0000313" key="4">
    <source>
        <dbReference type="EMBL" id="EEB15094.1"/>
    </source>
</evidence>
<name>E0VNY8_PEDHC</name>
<dbReference type="PANTHER" id="PTHR24126:SF14">
    <property type="entry name" value="ANK_REP_REGION DOMAIN-CONTAINING PROTEIN"/>
    <property type="match status" value="1"/>
</dbReference>
<dbReference type="SMART" id="SM00248">
    <property type="entry name" value="ANK"/>
    <property type="match status" value="7"/>
</dbReference>
<reference evidence="5" key="3">
    <citation type="submission" date="2021-02" db="UniProtKB">
        <authorList>
            <consortium name="EnsemblMetazoa"/>
        </authorList>
    </citation>
    <scope>IDENTIFICATION</scope>
    <source>
        <strain evidence="5">USDA</strain>
    </source>
</reference>
<dbReference type="InParanoid" id="E0VNY8"/>
<dbReference type="CTD" id="8231919"/>
<dbReference type="Gene3D" id="1.25.40.20">
    <property type="entry name" value="Ankyrin repeat-containing domain"/>
    <property type="match status" value="2"/>
</dbReference>